<evidence type="ECO:0000256" key="9">
    <source>
        <dbReference type="ARBA" id="ARBA00023235"/>
    </source>
</evidence>
<keyword evidence="7 11" id="KW-0472">Membrane</keyword>
<dbReference type="GO" id="GO:0006457">
    <property type="term" value="P:protein folding"/>
    <property type="evidence" value="ECO:0007669"/>
    <property type="project" value="UniProtKB-UniRule"/>
</dbReference>
<dbReference type="SUPFAM" id="SSF109998">
    <property type="entry name" value="Triger factor/SurA peptide-binding domain-like"/>
    <property type="match status" value="1"/>
</dbReference>
<dbReference type="InterPro" id="IPR023059">
    <property type="entry name" value="Foldase_PrsA"/>
</dbReference>
<dbReference type="EMBL" id="PGVE01000064">
    <property type="protein sequence ID" value="PLS03006.1"/>
    <property type="molecule type" value="Genomic_DNA"/>
</dbReference>
<evidence type="ECO:0000256" key="4">
    <source>
        <dbReference type="ARBA" id="ARBA00022475"/>
    </source>
</evidence>
<dbReference type="EC" id="5.2.1.8" evidence="11"/>
<evidence type="ECO:0000256" key="1">
    <source>
        <dbReference type="ARBA" id="ARBA00000971"/>
    </source>
</evidence>
<evidence type="ECO:0000256" key="6">
    <source>
        <dbReference type="ARBA" id="ARBA00023110"/>
    </source>
</evidence>
<dbReference type="InterPro" id="IPR046357">
    <property type="entry name" value="PPIase_dom_sf"/>
</dbReference>
<evidence type="ECO:0000256" key="11">
    <source>
        <dbReference type="HAMAP-Rule" id="MF_01145"/>
    </source>
</evidence>
<dbReference type="InterPro" id="IPR050245">
    <property type="entry name" value="PrsA_foldase"/>
</dbReference>
<reference evidence="14 15" key="1">
    <citation type="submission" date="2017-11" db="EMBL/GenBank/DDBJ databases">
        <title>Comparitive Functional Genomics of Dry Heat Resistant strains isolated from the Viking Spacecraft.</title>
        <authorList>
            <person name="Seuylemezian A."/>
            <person name="Cooper K."/>
            <person name="Vaishampayan P."/>
        </authorList>
    </citation>
    <scope>NUCLEOTIDE SEQUENCE [LARGE SCALE GENOMIC DNA]</scope>
    <source>
        <strain evidence="14 15">V32-6</strain>
    </source>
</reference>
<comment type="subcellular location">
    <subcellularLocation>
        <location evidence="2 11">Cell membrane</location>
        <topology evidence="2 11">Lipid-anchor</topology>
    </subcellularLocation>
</comment>
<comment type="similarity">
    <text evidence="3 11">Belongs to the PrsA family.</text>
</comment>
<comment type="function">
    <text evidence="11">Plays a major role in protein secretion by helping the post-translocational extracellular folding of several secreted proteins.</text>
</comment>
<keyword evidence="4 11" id="KW-1003">Cell membrane</keyword>
<proteinExistence type="inferred from homology"/>
<evidence type="ECO:0000313" key="14">
    <source>
        <dbReference type="EMBL" id="PLS03006.1"/>
    </source>
</evidence>
<feature type="domain" description="PpiC" evidence="13">
    <location>
        <begin position="137"/>
        <end position="230"/>
    </location>
</feature>
<dbReference type="HAMAP" id="MF_01145">
    <property type="entry name" value="Foldase_PrsA"/>
    <property type="match status" value="1"/>
</dbReference>
<keyword evidence="6 11" id="KW-0697">Rotamase</keyword>
<dbReference type="InterPro" id="IPR023058">
    <property type="entry name" value="PPIase_PpiC_CS"/>
</dbReference>
<keyword evidence="5 11" id="KW-0732">Signal</keyword>
<organism evidence="14 15">
    <name type="scientific">Neobacillus cucumis</name>
    <dbReference type="NCBI Taxonomy" id="1740721"/>
    <lineage>
        <taxon>Bacteria</taxon>
        <taxon>Bacillati</taxon>
        <taxon>Bacillota</taxon>
        <taxon>Bacilli</taxon>
        <taxon>Bacillales</taxon>
        <taxon>Bacillaceae</taxon>
        <taxon>Neobacillus</taxon>
    </lineage>
</organism>
<evidence type="ECO:0000256" key="2">
    <source>
        <dbReference type="ARBA" id="ARBA00004193"/>
    </source>
</evidence>
<keyword evidence="8 11" id="KW-0564">Palmitate</keyword>
<keyword evidence="10 11" id="KW-0449">Lipoprotein</keyword>
<dbReference type="PANTHER" id="PTHR47245">
    <property type="entry name" value="PEPTIDYLPROLYL ISOMERASE"/>
    <property type="match status" value="1"/>
</dbReference>
<comment type="caution">
    <text evidence="14">The sequence shown here is derived from an EMBL/GenBank/DDBJ whole genome shotgun (WGS) entry which is preliminary data.</text>
</comment>
<dbReference type="Pfam" id="PF13616">
    <property type="entry name" value="Rotamase_3"/>
    <property type="match status" value="1"/>
</dbReference>
<evidence type="ECO:0000259" key="13">
    <source>
        <dbReference type="PROSITE" id="PS50198"/>
    </source>
</evidence>
<gene>
    <name evidence="11 14" type="primary">prsA</name>
    <name evidence="14" type="ORF">CVD27_17650</name>
</gene>
<dbReference type="GO" id="GO:0003755">
    <property type="term" value="F:peptidyl-prolyl cis-trans isomerase activity"/>
    <property type="evidence" value="ECO:0007669"/>
    <property type="project" value="UniProtKB-UniRule"/>
</dbReference>
<dbReference type="InterPro" id="IPR000297">
    <property type="entry name" value="PPIase_PpiC"/>
</dbReference>
<dbReference type="OrthoDB" id="14196at2"/>
<keyword evidence="9 11" id="KW-0413">Isomerase</keyword>
<feature type="signal peptide" evidence="12">
    <location>
        <begin position="1"/>
        <end position="19"/>
    </location>
</feature>
<dbReference type="PROSITE" id="PS51257">
    <property type="entry name" value="PROKAR_LIPOPROTEIN"/>
    <property type="match status" value="1"/>
</dbReference>
<dbReference type="Gene3D" id="3.10.50.40">
    <property type="match status" value="1"/>
</dbReference>
<dbReference type="GO" id="GO:0005886">
    <property type="term" value="C:plasma membrane"/>
    <property type="evidence" value="ECO:0007669"/>
    <property type="project" value="UniProtKB-SubCell"/>
</dbReference>
<evidence type="ECO:0000256" key="10">
    <source>
        <dbReference type="ARBA" id="ARBA00023288"/>
    </source>
</evidence>
<evidence type="ECO:0000256" key="3">
    <source>
        <dbReference type="ARBA" id="ARBA00006071"/>
    </source>
</evidence>
<dbReference type="InterPro" id="IPR027304">
    <property type="entry name" value="Trigger_fact/SurA_dom_sf"/>
</dbReference>
<feature type="chain" id="PRO_5039537817" description="Foldase protein PrsA" evidence="12">
    <location>
        <begin position="20"/>
        <end position="291"/>
    </location>
</feature>
<dbReference type="PANTHER" id="PTHR47245:SF1">
    <property type="entry name" value="FOLDASE PROTEIN PRSA"/>
    <property type="match status" value="1"/>
</dbReference>
<evidence type="ECO:0000313" key="15">
    <source>
        <dbReference type="Proteomes" id="UP000234950"/>
    </source>
</evidence>
<dbReference type="AlphaFoldDB" id="A0A2N5HBW9"/>
<dbReference type="Proteomes" id="UP000234950">
    <property type="component" value="Unassembled WGS sequence"/>
</dbReference>
<protein>
    <recommendedName>
        <fullName evidence="11">Foldase protein PrsA</fullName>
        <ecNumber evidence="11">5.2.1.8</ecNumber>
    </recommendedName>
</protein>
<keyword evidence="15" id="KW-1185">Reference proteome</keyword>
<evidence type="ECO:0000256" key="8">
    <source>
        <dbReference type="ARBA" id="ARBA00023139"/>
    </source>
</evidence>
<dbReference type="PROSITE" id="PS50198">
    <property type="entry name" value="PPIC_PPIASE_2"/>
    <property type="match status" value="1"/>
</dbReference>
<dbReference type="SUPFAM" id="SSF54534">
    <property type="entry name" value="FKBP-like"/>
    <property type="match status" value="1"/>
</dbReference>
<sequence>MKKWILALTMASGVLVLGACNQAGSDKVAESKAGNVTQEELYNTMKDKYGQQALQQLVYEKVLSKEYKVTDAELNAKVSDLKEQLGSNFDATLAQYGYKNEADLKKTMKLGMLQEKAAMKDVKVTDKELKDYYASYQPDIKVRHILVKDEKTALDVKKQLDGGAKFEDLAKKYSTDTASAQNGGDLGTINNTNKDQYDADFIKGAYALKVNEISAPVKTQFGYHIIQVTEKKEKKSYNEMKKDIEYQVKSSKLTSDDINKAMQRELKAADVKVNDKDLKNALNATTATPAQ</sequence>
<evidence type="ECO:0000256" key="7">
    <source>
        <dbReference type="ARBA" id="ARBA00023136"/>
    </source>
</evidence>
<accession>A0A2N5HBW9</accession>
<evidence type="ECO:0000256" key="12">
    <source>
        <dbReference type="SAM" id="SignalP"/>
    </source>
</evidence>
<dbReference type="RefSeq" id="WP_101649200.1">
    <property type="nucleotide sequence ID" value="NZ_PGVE01000064.1"/>
</dbReference>
<name>A0A2N5HBW9_9BACI</name>
<dbReference type="PROSITE" id="PS01096">
    <property type="entry name" value="PPIC_PPIASE_1"/>
    <property type="match status" value="1"/>
</dbReference>
<evidence type="ECO:0000256" key="5">
    <source>
        <dbReference type="ARBA" id="ARBA00022729"/>
    </source>
</evidence>
<comment type="catalytic activity">
    <reaction evidence="1 11">
        <text>[protein]-peptidylproline (omega=180) = [protein]-peptidylproline (omega=0)</text>
        <dbReference type="Rhea" id="RHEA:16237"/>
        <dbReference type="Rhea" id="RHEA-COMP:10747"/>
        <dbReference type="Rhea" id="RHEA-COMP:10748"/>
        <dbReference type="ChEBI" id="CHEBI:83833"/>
        <dbReference type="ChEBI" id="CHEBI:83834"/>
        <dbReference type="EC" id="5.2.1.8"/>
    </reaction>
</comment>